<protein>
    <submittedName>
        <fullName evidence="2">Uncharacterized protein</fullName>
    </submittedName>
</protein>
<evidence type="ECO:0000313" key="2">
    <source>
        <dbReference type="EMBL" id="KAI7845220.1"/>
    </source>
</evidence>
<accession>A0AAD5DZN0</accession>
<dbReference type="Proteomes" id="UP001205105">
    <property type="component" value="Unassembled WGS sequence"/>
</dbReference>
<proteinExistence type="predicted"/>
<gene>
    <name evidence="2" type="ORF">COHA_001264</name>
</gene>
<organism evidence="2 3">
    <name type="scientific">Chlorella ohadii</name>
    <dbReference type="NCBI Taxonomy" id="2649997"/>
    <lineage>
        <taxon>Eukaryota</taxon>
        <taxon>Viridiplantae</taxon>
        <taxon>Chlorophyta</taxon>
        <taxon>core chlorophytes</taxon>
        <taxon>Trebouxiophyceae</taxon>
        <taxon>Chlorellales</taxon>
        <taxon>Chlorellaceae</taxon>
        <taxon>Chlorella clade</taxon>
        <taxon>Chlorella</taxon>
    </lineage>
</organism>
<keyword evidence="3" id="KW-1185">Reference proteome</keyword>
<sequence>MQLCKKRTSSSLEEGGSDYENQPESCSAAKQKGSGCSTAQDCQRWLQAHGLLEVAQQQQQPAQLGPQFWWALAELNVTLSAFQHAFQEQTLLDSVCFTKSGKAEAFEKLAFARGCTDEASLQAQPALLAARALLHTALAPCSEAAISQVTLRCPPFLAGWLQRWAPGAASGRLRLLVLQGYRAAGGPLRACTVYNLGLPNICSAPAQCTVFVPCL</sequence>
<dbReference type="EMBL" id="JADXDR010000020">
    <property type="protein sequence ID" value="KAI7845220.1"/>
    <property type="molecule type" value="Genomic_DNA"/>
</dbReference>
<name>A0AAD5DZN0_9CHLO</name>
<comment type="caution">
    <text evidence="2">The sequence shown here is derived from an EMBL/GenBank/DDBJ whole genome shotgun (WGS) entry which is preliminary data.</text>
</comment>
<evidence type="ECO:0000313" key="3">
    <source>
        <dbReference type="Proteomes" id="UP001205105"/>
    </source>
</evidence>
<feature type="region of interest" description="Disordered" evidence="1">
    <location>
        <begin position="1"/>
        <end position="26"/>
    </location>
</feature>
<reference evidence="2" key="1">
    <citation type="submission" date="2020-11" db="EMBL/GenBank/DDBJ databases">
        <title>Chlorella ohadii genome sequencing and assembly.</title>
        <authorList>
            <person name="Murik O."/>
            <person name="Treves H."/>
            <person name="Kedem I."/>
            <person name="Shotland Y."/>
            <person name="Kaplan A."/>
        </authorList>
    </citation>
    <scope>NUCLEOTIDE SEQUENCE</scope>
    <source>
        <strain evidence="2">1</strain>
    </source>
</reference>
<evidence type="ECO:0000256" key="1">
    <source>
        <dbReference type="SAM" id="MobiDB-lite"/>
    </source>
</evidence>
<dbReference type="AlphaFoldDB" id="A0AAD5DZN0"/>